<name>A0A1I2AAM2_9BACT</name>
<keyword evidence="3" id="KW-1185">Reference proteome</keyword>
<dbReference type="RefSeq" id="WP_093831471.1">
    <property type="nucleotide sequence ID" value="NZ_FOLQ01000013.1"/>
</dbReference>
<reference evidence="2 3" key="1">
    <citation type="submission" date="2016-10" db="EMBL/GenBank/DDBJ databases">
        <authorList>
            <person name="de Groot N.N."/>
        </authorList>
    </citation>
    <scope>NUCLEOTIDE SEQUENCE [LARGE SCALE GENOMIC DNA]</scope>
    <source>
        <strain evidence="2 3">DSM 26130</strain>
    </source>
</reference>
<organism evidence="2 3">
    <name type="scientific">Spirosoma endophyticum</name>
    <dbReference type="NCBI Taxonomy" id="662367"/>
    <lineage>
        <taxon>Bacteria</taxon>
        <taxon>Pseudomonadati</taxon>
        <taxon>Bacteroidota</taxon>
        <taxon>Cytophagia</taxon>
        <taxon>Cytophagales</taxon>
        <taxon>Cytophagaceae</taxon>
        <taxon>Spirosoma</taxon>
    </lineage>
</organism>
<protein>
    <recommendedName>
        <fullName evidence="4">DUF998 domain-containing protein</fullName>
    </recommendedName>
</protein>
<accession>A0A1I2AAM2</accession>
<dbReference type="OrthoDB" id="679392at2"/>
<feature type="transmembrane region" description="Helical" evidence="1">
    <location>
        <begin position="134"/>
        <end position="154"/>
    </location>
</feature>
<feature type="transmembrane region" description="Helical" evidence="1">
    <location>
        <begin position="48"/>
        <end position="66"/>
    </location>
</feature>
<keyword evidence="1" id="KW-0472">Membrane</keyword>
<keyword evidence="1" id="KW-0812">Transmembrane</keyword>
<dbReference type="Proteomes" id="UP000198598">
    <property type="component" value="Unassembled WGS sequence"/>
</dbReference>
<evidence type="ECO:0000313" key="2">
    <source>
        <dbReference type="EMBL" id="SFE40777.1"/>
    </source>
</evidence>
<feature type="transmembrane region" description="Helical" evidence="1">
    <location>
        <begin position="6"/>
        <end position="21"/>
    </location>
</feature>
<evidence type="ECO:0000256" key="1">
    <source>
        <dbReference type="SAM" id="Phobius"/>
    </source>
</evidence>
<gene>
    <name evidence="2" type="ORF">SAMN05216167_113124</name>
</gene>
<sequence length="183" mass="19579">MLLLLTSFTALYLFVGIFYFGRKKANYSHLSDTISELGEIGSTLSRRVSYGLFLPVGLLLFLIAWLSSPMLWSALAVCVGTGYATAAFFPCDVGSPSSGSARQQIHNLGGAIEYLGSAYILFQFANQTDAGGTFFRIGAIGILVGTVLVAIAGLRLRGLVQLSMEVILFGYLLTMAWGSAGLR</sequence>
<feature type="transmembrane region" description="Helical" evidence="1">
    <location>
        <begin position="166"/>
        <end position="182"/>
    </location>
</feature>
<keyword evidence="1" id="KW-1133">Transmembrane helix</keyword>
<evidence type="ECO:0008006" key="4">
    <source>
        <dbReference type="Google" id="ProtNLM"/>
    </source>
</evidence>
<evidence type="ECO:0000313" key="3">
    <source>
        <dbReference type="Proteomes" id="UP000198598"/>
    </source>
</evidence>
<dbReference type="STRING" id="662367.SAMN05216167_113124"/>
<dbReference type="EMBL" id="FOLQ01000013">
    <property type="protein sequence ID" value="SFE40777.1"/>
    <property type="molecule type" value="Genomic_DNA"/>
</dbReference>
<dbReference type="AlphaFoldDB" id="A0A1I2AAM2"/>
<proteinExistence type="predicted"/>